<dbReference type="RefSeq" id="WP_068629927.1">
    <property type="nucleotide sequence ID" value="NZ_LSZQ01000041.1"/>
</dbReference>
<protein>
    <submittedName>
        <fullName evidence="2">Anti-anti-sigma factor</fullName>
    </submittedName>
</protein>
<evidence type="ECO:0000259" key="1">
    <source>
        <dbReference type="PROSITE" id="PS50801"/>
    </source>
</evidence>
<dbReference type="STRING" id="1548207.AXK11_05185"/>
<evidence type="ECO:0000313" key="2">
    <source>
        <dbReference type="EMBL" id="KXU35921.1"/>
    </source>
</evidence>
<dbReference type="InterPro" id="IPR036513">
    <property type="entry name" value="STAS_dom_sf"/>
</dbReference>
<gene>
    <name evidence="2" type="ORF">AXK11_05185</name>
</gene>
<dbReference type="Pfam" id="PF13466">
    <property type="entry name" value="STAS_2"/>
    <property type="match status" value="1"/>
</dbReference>
<comment type="caution">
    <text evidence="2">The sequence shown here is derived from an EMBL/GenBank/DDBJ whole genome shotgun (WGS) entry which is preliminary data.</text>
</comment>
<dbReference type="SUPFAM" id="SSF52091">
    <property type="entry name" value="SpoIIaa-like"/>
    <property type="match status" value="1"/>
</dbReference>
<accession>A0A139SN26</accession>
<dbReference type="Proteomes" id="UP000070058">
    <property type="component" value="Unassembled WGS sequence"/>
</dbReference>
<feature type="domain" description="STAS" evidence="1">
    <location>
        <begin position="18"/>
        <end position="126"/>
    </location>
</feature>
<dbReference type="EMBL" id="LSZQ01000041">
    <property type="protein sequence ID" value="KXU35921.1"/>
    <property type="molecule type" value="Genomic_DNA"/>
</dbReference>
<dbReference type="Gene3D" id="3.30.750.24">
    <property type="entry name" value="STAS domain"/>
    <property type="match status" value="1"/>
</dbReference>
<dbReference type="CDD" id="cd07043">
    <property type="entry name" value="STAS_anti-anti-sigma_factors"/>
    <property type="match status" value="1"/>
</dbReference>
<evidence type="ECO:0000313" key="3">
    <source>
        <dbReference type="Proteomes" id="UP000070058"/>
    </source>
</evidence>
<keyword evidence="3" id="KW-1185">Reference proteome</keyword>
<dbReference type="PROSITE" id="PS50801">
    <property type="entry name" value="STAS"/>
    <property type="match status" value="1"/>
</dbReference>
<sequence>MVETGKPVFFVDVHSDPVVMRIEGRASFQNSSCLRDFATEMLAQGKTRLVIDFQHCTSMDSTFLGILAGVALQLRQKTKASDPQPLILARVGQRNLELIRNLGIHRLMTVDAGDFKMSFDKCSRPLTQQEQDELTSARVALEAHENLIAADEGNRSKFQDVLSFLRNRVENGSL</sequence>
<dbReference type="AlphaFoldDB" id="A0A139SN26"/>
<dbReference type="OrthoDB" id="370397at2"/>
<reference evidence="3" key="1">
    <citation type="submission" date="2016-02" db="EMBL/GenBank/DDBJ databases">
        <authorList>
            <person name="Sanders J.G."/>
            <person name="Lin J.Y."/>
            <person name="Wertz J.T."/>
            <person name="Russell J.A."/>
            <person name="Moreau C.S."/>
            <person name="Powell S."/>
        </authorList>
    </citation>
    <scope>NUCLEOTIDE SEQUENCE [LARGE SCALE GENOMIC DNA]</scope>
    <source>
        <strain evidence="3">CAG34</strain>
    </source>
</reference>
<dbReference type="InterPro" id="IPR058548">
    <property type="entry name" value="MlaB-like_STAS"/>
</dbReference>
<proteinExistence type="predicted"/>
<organism evidence="2 3">
    <name type="scientific">Cephaloticoccus primus</name>
    <dbReference type="NCBI Taxonomy" id="1548207"/>
    <lineage>
        <taxon>Bacteria</taxon>
        <taxon>Pseudomonadati</taxon>
        <taxon>Verrucomicrobiota</taxon>
        <taxon>Opitutia</taxon>
        <taxon>Opitutales</taxon>
        <taxon>Opitutaceae</taxon>
        <taxon>Cephaloticoccus</taxon>
    </lineage>
</organism>
<name>A0A139SN26_9BACT</name>
<dbReference type="InterPro" id="IPR002645">
    <property type="entry name" value="STAS_dom"/>
</dbReference>